<gene>
    <name evidence="2" type="ORF">ANN_05259</name>
</gene>
<dbReference type="Proteomes" id="UP001148838">
    <property type="component" value="Unassembled WGS sequence"/>
</dbReference>
<keyword evidence="3" id="KW-1185">Reference proteome</keyword>
<organism evidence="2 3">
    <name type="scientific">Periplaneta americana</name>
    <name type="common">American cockroach</name>
    <name type="synonym">Blatta americana</name>
    <dbReference type="NCBI Taxonomy" id="6978"/>
    <lineage>
        <taxon>Eukaryota</taxon>
        <taxon>Metazoa</taxon>
        <taxon>Ecdysozoa</taxon>
        <taxon>Arthropoda</taxon>
        <taxon>Hexapoda</taxon>
        <taxon>Insecta</taxon>
        <taxon>Pterygota</taxon>
        <taxon>Neoptera</taxon>
        <taxon>Polyneoptera</taxon>
        <taxon>Dictyoptera</taxon>
        <taxon>Blattodea</taxon>
        <taxon>Blattoidea</taxon>
        <taxon>Blattidae</taxon>
        <taxon>Blattinae</taxon>
        <taxon>Periplaneta</taxon>
    </lineage>
</organism>
<feature type="region of interest" description="Disordered" evidence="1">
    <location>
        <begin position="70"/>
        <end position="91"/>
    </location>
</feature>
<evidence type="ECO:0000313" key="2">
    <source>
        <dbReference type="EMBL" id="KAJ4443585.1"/>
    </source>
</evidence>
<evidence type="ECO:0000313" key="3">
    <source>
        <dbReference type="Proteomes" id="UP001148838"/>
    </source>
</evidence>
<evidence type="ECO:0000256" key="1">
    <source>
        <dbReference type="SAM" id="MobiDB-lite"/>
    </source>
</evidence>
<reference evidence="2 3" key="1">
    <citation type="journal article" date="2022" name="Allergy">
        <title>Genome assembly and annotation of Periplaneta americana reveal a comprehensive cockroach allergen profile.</title>
        <authorList>
            <person name="Wang L."/>
            <person name="Xiong Q."/>
            <person name="Saelim N."/>
            <person name="Wang L."/>
            <person name="Nong W."/>
            <person name="Wan A.T."/>
            <person name="Shi M."/>
            <person name="Liu X."/>
            <person name="Cao Q."/>
            <person name="Hui J.H.L."/>
            <person name="Sookrung N."/>
            <person name="Leung T.F."/>
            <person name="Tungtrongchitr A."/>
            <person name="Tsui S.K.W."/>
        </authorList>
    </citation>
    <scope>NUCLEOTIDE SEQUENCE [LARGE SCALE GENOMIC DNA]</scope>
    <source>
        <strain evidence="2">PWHHKU_190912</strain>
    </source>
</reference>
<comment type="caution">
    <text evidence="2">The sequence shown here is derived from an EMBL/GenBank/DDBJ whole genome shotgun (WGS) entry which is preliminary data.</text>
</comment>
<feature type="region of interest" description="Disordered" evidence="1">
    <location>
        <begin position="1"/>
        <end position="23"/>
    </location>
</feature>
<sequence>MSALQADELRPPPAQGTDSPAVAMSGRHNGCFKWPPLYRSRSPPLLQLCWRGVSVLVTTWIPRLARHSDSLTASTARPATHEDKSPLLFPPHTTLEAGSWMGEVKPDQATRPDKLCLSYNVLSASSKPAKIQEIQKPDPARAILTSGTNFTAKQLYIHHKPDPARAIRPQEQILLQNSTGGNEDRARDRVEWNKLVDESKNLLRFEAPQKAWRTKAEPRDHMPQQGEWSHNSYWGNVWFHQLL</sequence>
<accession>A0ABQ8TCL3</accession>
<name>A0ABQ8TCL3_PERAM</name>
<dbReference type="EMBL" id="JAJSOF020000013">
    <property type="protein sequence ID" value="KAJ4443585.1"/>
    <property type="molecule type" value="Genomic_DNA"/>
</dbReference>
<proteinExistence type="predicted"/>
<protein>
    <submittedName>
        <fullName evidence="2">Uncharacterized protein</fullName>
    </submittedName>
</protein>